<sequence>MKVTSLESQEGLRHEEPLMTCLDPAQSSSSEVARAWEVQGTHVPDGAPLSGSVRSAVFVSAFPFERAQTQISAAGRRSSYTVPSRPRRARRAAGPGFSGPEHSLVTARTLFPAEVVTTCPHGFPLPAPPGPCQAAPVITVH</sequence>
<dbReference type="AlphaFoldDB" id="A0A7J8JIJ5"/>
<feature type="compositionally biased region" description="Polar residues" evidence="1">
    <location>
        <begin position="73"/>
        <end position="82"/>
    </location>
</feature>
<reference evidence="2 3" key="1">
    <citation type="journal article" date="2020" name="Nature">
        <title>Six reference-quality genomes reveal evolution of bat adaptations.</title>
        <authorList>
            <person name="Jebb D."/>
            <person name="Huang Z."/>
            <person name="Pippel M."/>
            <person name="Hughes G.M."/>
            <person name="Lavrichenko K."/>
            <person name="Devanna P."/>
            <person name="Winkler S."/>
            <person name="Jermiin L.S."/>
            <person name="Skirmuntt E.C."/>
            <person name="Katzourakis A."/>
            <person name="Burkitt-Gray L."/>
            <person name="Ray D.A."/>
            <person name="Sullivan K.A.M."/>
            <person name="Roscito J.G."/>
            <person name="Kirilenko B.M."/>
            <person name="Davalos L.M."/>
            <person name="Corthals A.P."/>
            <person name="Power M.L."/>
            <person name="Jones G."/>
            <person name="Ransome R.D."/>
            <person name="Dechmann D.K.N."/>
            <person name="Locatelli A.G."/>
            <person name="Puechmaille S.J."/>
            <person name="Fedrigo O."/>
            <person name="Jarvis E.D."/>
            <person name="Hiller M."/>
            <person name="Vernes S.C."/>
            <person name="Myers E.W."/>
            <person name="Teeling E.C."/>
        </authorList>
    </citation>
    <scope>NUCLEOTIDE SEQUENCE [LARGE SCALE GENOMIC DNA]</scope>
    <source>
        <strain evidence="2">MRouAeg1</strain>
        <tissue evidence="2">Muscle</tissue>
    </source>
</reference>
<dbReference type="EMBL" id="JACASE010000002">
    <property type="protein sequence ID" value="KAF6496149.1"/>
    <property type="molecule type" value="Genomic_DNA"/>
</dbReference>
<keyword evidence="3" id="KW-1185">Reference proteome</keyword>
<feature type="region of interest" description="Disordered" evidence="1">
    <location>
        <begin position="73"/>
        <end position="101"/>
    </location>
</feature>
<protein>
    <submittedName>
        <fullName evidence="2">Uncharacterized protein</fullName>
    </submittedName>
</protein>
<proteinExistence type="predicted"/>
<evidence type="ECO:0000313" key="3">
    <source>
        <dbReference type="Proteomes" id="UP000593571"/>
    </source>
</evidence>
<evidence type="ECO:0000313" key="2">
    <source>
        <dbReference type="EMBL" id="KAF6496149.1"/>
    </source>
</evidence>
<organism evidence="2 3">
    <name type="scientific">Rousettus aegyptiacus</name>
    <name type="common">Egyptian fruit bat</name>
    <name type="synonym">Pteropus aegyptiacus</name>
    <dbReference type="NCBI Taxonomy" id="9407"/>
    <lineage>
        <taxon>Eukaryota</taxon>
        <taxon>Metazoa</taxon>
        <taxon>Chordata</taxon>
        <taxon>Craniata</taxon>
        <taxon>Vertebrata</taxon>
        <taxon>Euteleostomi</taxon>
        <taxon>Mammalia</taxon>
        <taxon>Eutheria</taxon>
        <taxon>Laurasiatheria</taxon>
        <taxon>Chiroptera</taxon>
        <taxon>Yinpterochiroptera</taxon>
        <taxon>Pteropodoidea</taxon>
        <taxon>Pteropodidae</taxon>
        <taxon>Rousettinae</taxon>
        <taxon>Rousettus</taxon>
    </lineage>
</organism>
<evidence type="ECO:0000256" key="1">
    <source>
        <dbReference type="SAM" id="MobiDB-lite"/>
    </source>
</evidence>
<dbReference type="Proteomes" id="UP000593571">
    <property type="component" value="Unassembled WGS sequence"/>
</dbReference>
<comment type="caution">
    <text evidence="2">The sequence shown here is derived from an EMBL/GenBank/DDBJ whole genome shotgun (WGS) entry which is preliminary data.</text>
</comment>
<name>A0A7J8JIJ5_ROUAE</name>
<accession>A0A7J8JIJ5</accession>
<gene>
    <name evidence="2" type="ORF">HJG63_010377</name>
</gene>